<evidence type="ECO:0000256" key="1">
    <source>
        <dbReference type="ARBA" id="ARBA00004245"/>
    </source>
</evidence>
<evidence type="ECO:0000313" key="5">
    <source>
        <dbReference type="EMBL" id="KAH8522721.1"/>
    </source>
</evidence>
<evidence type="ECO:0000256" key="4">
    <source>
        <dbReference type="ARBA" id="ARBA00023212"/>
    </source>
</evidence>
<dbReference type="InterPro" id="IPR007145">
    <property type="entry name" value="MAP65_Ase1_PRC1"/>
</dbReference>
<dbReference type="PANTHER" id="PTHR19321">
    <property type="entry name" value="PROTEIN REGULATOR OF CYTOKINESIS 1 PRC1-RELATED"/>
    <property type="match status" value="1"/>
</dbReference>
<evidence type="ECO:0000256" key="2">
    <source>
        <dbReference type="ARBA" id="ARBA00006187"/>
    </source>
</evidence>
<dbReference type="AlphaFoldDB" id="A0A8T2ZZH5"/>
<accession>A0A8T2ZZH5</accession>
<protein>
    <submittedName>
        <fullName evidence="5">Uncharacterized protein</fullName>
    </submittedName>
</protein>
<dbReference type="GO" id="GO:0008017">
    <property type="term" value="F:microtubule binding"/>
    <property type="evidence" value="ECO:0007669"/>
    <property type="project" value="InterPro"/>
</dbReference>
<keyword evidence="4" id="KW-0206">Cytoskeleton</keyword>
<organism evidence="5 6">
    <name type="scientific">Populus deltoides</name>
    <name type="common">Eastern poplar</name>
    <name type="synonym">Eastern cottonwood</name>
    <dbReference type="NCBI Taxonomy" id="3696"/>
    <lineage>
        <taxon>Eukaryota</taxon>
        <taxon>Viridiplantae</taxon>
        <taxon>Streptophyta</taxon>
        <taxon>Embryophyta</taxon>
        <taxon>Tracheophyta</taxon>
        <taxon>Spermatophyta</taxon>
        <taxon>Magnoliopsida</taxon>
        <taxon>eudicotyledons</taxon>
        <taxon>Gunneridae</taxon>
        <taxon>Pentapetalae</taxon>
        <taxon>rosids</taxon>
        <taxon>fabids</taxon>
        <taxon>Malpighiales</taxon>
        <taxon>Salicaceae</taxon>
        <taxon>Saliceae</taxon>
        <taxon>Populus</taxon>
    </lineage>
</organism>
<dbReference type="Gene3D" id="1.20.58.1520">
    <property type="match status" value="1"/>
</dbReference>
<proteinExistence type="inferred from homology"/>
<evidence type="ECO:0000313" key="6">
    <source>
        <dbReference type="Proteomes" id="UP000807159"/>
    </source>
</evidence>
<evidence type="ECO:0000256" key="3">
    <source>
        <dbReference type="ARBA" id="ARBA00022701"/>
    </source>
</evidence>
<sequence>MSNLLASLDDQITKANERALSRKDILDKVQKWKFASEEEQWLDEYEKDDNRYGAGRGAHKNLKRAEKARILASKTPCRVRVSVFYIVKVVWQMAIVINTNPEKCVQIGHYAIHLKRNIPCQGRRGKRRSVDLGRRNVCKNSTLLLNKTLYGSRSAVKKPLGLSNCANTMVGTPTARHWGTPFGRHAISTGKERRESRAPDVTPKNYMLHFQMMIQSPMSARLHMLMICCK</sequence>
<dbReference type="GO" id="GO:0005737">
    <property type="term" value="C:cytoplasm"/>
    <property type="evidence" value="ECO:0007669"/>
    <property type="project" value="TreeGrafter"/>
</dbReference>
<comment type="similarity">
    <text evidence="2">Belongs to the MAP65/ASE1 family.</text>
</comment>
<dbReference type="Pfam" id="PF03999">
    <property type="entry name" value="MAP65_ASE1"/>
    <property type="match status" value="1"/>
</dbReference>
<comment type="subcellular location">
    <subcellularLocation>
        <location evidence="1">Cytoplasm</location>
        <location evidence="1">Cytoskeleton</location>
    </subcellularLocation>
</comment>
<dbReference type="PANTHER" id="PTHR19321:SF4">
    <property type="entry name" value="65-KDA MICROTUBULE-ASSOCIATED PROTEIN 5"/>
    <property type="match status" value="1"/>
</dbReference>
<reference evidence="5" key="1">
    <citation type="journal article" date="2021" name="J. Hered.">
        <title>Genome Assembly of Salicaceae Populus deltoides (Eastern Cottonwood) I-69 Based on Nanopore Sequencing and Hi-C Technologies.</title>
        <authorList>
            <person name="Bai S."/>
            <person name="Wu H."/>
            <person name="Zhang J."/>
            <person name="Pan Z."/>
            <person name="Zhao W."/>
            <person name="Li Z."/>
            <person name="Tong C."/>
        </authorList>
    </citation>
    <scope>NUCLEOTIDE SEQUENCE</scope>
    <source>
        <tissue evidence="5">Leaf</tissue>
    </source>
</reference>
<dbReference type="GO" id="GO:0000226">
    <property type="term" value="P:microtubule cytoskeleton organization"/>
    <property type="evidence" value="ECO:0007669"/>
    <property type="project" value="InterPro"/>
</dbReference>
<keyword evidence="3" id="KW-0493">Microtubule</keyword>
<dbReference type="Proteomes" id="UP000807159">
    <property type="component" value="Chromosome 1"/>
</dbReference>
<gene>
    <name evidence="5" type="ORF">H0E87_003388</name>
</gene>
<keyword evidence="6" id="KW-1185">Reference proteome</keyword>
<name>A0A8T2ZZH5_POPDE</name>
<dbReference type="GO" id="GO:0005819">
    <property type="term" value="C:spindle"/>
    <property type="evidence" value="ECO:0007669"/>
    <property type="project" value="TreeGrafter"/>
</dbReference>
<dbReference type="GO" id="GO:0005874">
    <property type="term" value="C:microtubule"/>
    <property type="evidence" value="ECO:0007669"/>
    <property type="project" value="UniProtKB-KW"/>
</dbReference>
<keyword evidence="4" id="KW-0963">Cytoplasm</keyword>
<dbReference type="EMBL" id="JACEGQ020000001">
    <property type="protein sequence ID" value="KAH8522721.1"/>
    <property type="molecule type" value="Genomic_DNA"/>
</dbReference>
<comment type="caution">
    <text evidence="5">The sequence shown here is derived from an EMBL/GenBank/DDBJ whole genome shotgun (WGS) entry which is preliminary data.</text>
</comment>